<dbReference type="Gene3D" id="1.10.510.10">
    <property type="entry name" value="Transferase(Phosphotransferase) domain 1"/>
    <property type="match status" value="2"/>
</dbReference>
<dbReference type="Pfam" id="PF00069">
    <property type="entry name" value="Pkinase"/>
    <property type="match status" value="2"/>
</dbReference>
<evidence type="ECO:0000256" key="9">
    <source>
        <dbReference type="ARBA" id="ARBA00047899"/>
    </source>
</evidence>
<feature type="domain" description="Protein kinase" evidence="14">
    <location>
        <begin position="47"/>
        <end position="287"/>
    </location>
</feature>
<feature type="binding site" evidence="11">
    <location>
        <position position="76"/>
    </location>
    <ligand>
        <name>ATP</name>
        <dbReference type="ChEBI" id="CHEBI:30616"/>
    </ligand>
</feature>
<dbReference type="PANTHER" id="PTHR24347">
    <property type="entry name" value="SERINE/THREONINE-PROTEIN KINASE"/>
    <property type="match status" value="1"/>
</dbReference>
<dbReference type="Gene3D" id="4.10.1170.10">
    <property type="entry name" value="MAP kinase activated protein kinase 2"/>
    <property type="match status" value="1"/>
</dbReference>
<dbReference type="SMART" id="SM00220">
    <property type="entry name" value="S_TKc"/>
    <property type="match status" value="1"/>
</dbReference>
<evidence type="ECO:0000256" key="12">
    <source>
        <dbReference type="RuleBase" id="RU000304"/>
    </source>
</evidence>
<evidence type="ECO:0000256" key="4">
    <source>
        <dbReference type="ARBA" id="ARBA00022553"/>
    </source>
</evidence>
<accession>A0A7N6BFF5</accession>
<keyword evidence="7" id="KW-0418">Kinase</keyword>
<dbReference type="InterPro" id="IPR011009">
    <property type="entry name" value="Kinase-like_dom_sf"/>
</dbReference>
<dbReference type="GO" id="GO:0004674">
    <property type="term" value="F:protein serine/threonine kinase activity"/>
    <property type="evidence" value="ECO:0007669"/>
    <property type="project" value="UniProtKB-KW"/>
</dbReference>
<evidence type="ECO:0000256" key="2">
    <source>
        <dbReference type="ARBA" id="ARBA00012513"/>
    </source>
</evidence>
<dbReference type="Proteomes" id="UP000265040">
    <property type="component" value="Chromosome 5"/>
</dbReference>
<dbReference type="FunFam" id="3.30.200.20:FF:000156">
    <property type="entry name" value="MAP kinase-activated protein kinase 3"/>
    <property type="match status" value="1"/>
</dbReference>
<evidence type="ECO:0000259" key="14">
    <source>
        <dbReference type="PROSITE" id="PS50011"/>
    </source>
</evidence>
<dbReference type="PROSITE" id="PS00107">
    <property type="entry name" value="PROTEIN_KINASE_ATP"/>
    <property type="match status" value="1"/>
</dbReference>
<dbReference type="SUPFAM" id="SSF56112">
    <property type="entry name" value="Protein kinase-like (PK-like)"/>
    <property type="match status" value="1"/>
</dbReference>
<dbReference type="PROSITE" id="PS00108">
    <property type="entry name" value="PROTEIN_KINASE_ST"/>
    <property type="match status" value="1"/>
</dbReference>
<dbReference type="GO" id="GO:0005524">
    <property type="term" value="F:ATP binding"/>
    <property type="evidence" value="ECO:0007669"/>
    <property type="project" value="UniProtKB-UniRule"/>
</dbReference>
<dbReference type="FunFam" id="4.10.1170.10:FF:000001">
    <property type="entry name" value="MAP kinase-activated protein kinase 3"/>
    <property type="match status" value="1"/>
</dbReference>
<keyword evidence="16" id="KW-1185">Reference proteome</keyword>
<reference evidence="15" key="2">
    <citation type="submission" date="2025-08" db="UniProtKB">
        <authorList>
            <consortium name="Ensembl"/>
        </authorList>
    </citation>
    <scope>IDENTIFICATION</scope>
</reference>
<evidence type="ECO:0000256" key="6">
    <source>
        <dbReference type="ARBA" id="ARBA00022741"/>
    </source>
</evidence>
<dbReference type="InterPro" id="IPR008271">
    <property type="entry name" value="Ser/Thr_kinase_AS"/>
</dbReference>
<keyword evidence="6 11" id="KW-0547">Nucleotide-binding</keyword>
<evidence type="ECO:0000313" key="16">
    <source>
        <dbReference type="Proteomes" id="UP000265040"/>
    </source>
</evidence>
<feature type="region of interest" description="Disordered" evidence="13">
    <location>
        <begin position="339"/>
        <end position="384"/>
    </location>
</feature>
<dbReference type="EC" id="2.7.11.1" evidence="2"/>
<evidence type="ECO:0000256" key="5">
    <source>
        <dbReference type="ARBA" id="ARBA00022679"/>
    </source>
</evidence>
<dbReference type="InterPro" id="IPR000719">
    <property type="entry name" value="Prot_kinase_dom"/>
</dbReference>
<proteinExistence type="inferred from homology"/>
<dbReference type="Gene3D" id="3.30.200.20">
    <property type="entry name" value="Phosphorylase Kinase, domain 1"/>
    <property type="match status" value="1"/>
</dbReference>
<name>A0A7N6BFF5_ANATE</name>
<evidence type="ECO:0000256" key="3">
    <source>
        <dbReference type="ARBA" id="ARBA00022527"/>
    </source>
</evidence>
<evidence type="ECO:0000256" key="8">
    <source>
        <dbReference type="ARBA" id="ARBA00022840"/>
    </source>
</evidence>
<evidence type="ECO:0000256" key="11">
    <source>
        <dbReference type="PROSITE-ProRule" id="PRU10141"/>
    </source>
</evidence>
<sequence>MSAQQGTTHHSDCNSLGSSLSSGLTDLQPPAYSKVEFKRHAVTDEYKITAQVLGLGINGKVLECYCKKTGKKCALKILYDTPKARREIELHWRVSGGPHIVGILSLYENMHHGKKCLLIIMECMEGGELFSRIQARGDQAFTEREASEIMHDIGMAIEYLHHMDIAHRDIKPENLLYTTKESNATLKLTDFGFAKETTLFNSLQTPCYTPYYVGEYLLLCGFPPFYSNTGQAISPGMKQRIRLGQYEFPNPEWADVSEEAKQLIIQLLKTDPTERMTIGQFMNHPWISQSMVVPPTPLHTSRVLTEDKELWDDVKEEMTSALATMRVDYDQVKIKDLDTSNNPLLNKRRKRPMPGGAGSSGEADEGVVCNTHKEVTFSEDENDY</sequence>
<comment type="catalytic activity">
    <reaction evidence="9">
        <text>L-threonyl-[protein] + ATP = O-phospho-L-threonyl-[protein] + ADP + H(+)</text>
        <dbReference type="Rhea" id="RHEA:46608"/>
        <dbReference type="Rhea" id="RHEA-COMP:11060"/>
        <dbReference type="Rhea" id="RHEA-COMP:11605"/>
        <dbReference type="ChEBI" id="CHEBI:15378"/>
        <dbReference type="ChEBI" id="CHEBI:30013"/>
        <dbReference type="ChEBI" id="CHEBI:30616"/>
        <dbReference type="ChEBI" id="CHEBI:61977"/>
        <dbReference type="ChEBI" id="CHEBI:456216"/>
        <dbReference type="EC" id="2.7.11.1"/>
    </reaction>
</comment>
<dbReference type="InterPro" id="IPR027442">
    <property type="entry name" value="MAPKAPK_C"/>
</dbReference>
<dbReference type="PROSITE" id="PS50011">
    <property type="entry name" value="PROTEIN_KINASE_DOM"/>
    <property type="match status" value="1"/>
</dbReference>
<evidence type="ECO:0000256" key="10">
    <source>
        <dbReference type="ARBA" id="ARBA00048679"/>
    </source>
</evidence>
<keyword evidence="3 12" id="KW-0723">Serine/threonine-protein kinase</keyword>
<dbReference type="InterPro" id="IPR017441">
    <property type="entry name" value="Protein_kinase_ATP_BS"/>
</dbReference>
<reference evidence="15" key="3">
    <citation type="submission" date="2025-09" db="UniProtKB">
        <authorList>
            <consortium name="Ensembl"/>
        </authorList>
    </citation>
    <scope>IDENTIFICATION</scope>
</reference>
<comment type="similarity">
    <text evidence="1">Belongs to the protein kinase superfamily. CAMK Ser/Thr protein kinase family.</text>
</comment>
<evidence type="ECO:0000313" key="15">
    <source>
        <dbReference type="Ensembl" id="ENSATEP00000060948.1"/>
    </source>
</evidence>
<keyword evidence="4" id="KW-0597">Phosphoprotein</keyword>
<evidence type="ECO:0000256" key="7">
    <source>
        <dbReference type="ARBA" id="ARBA00022777"/>
    </source>
</evidence>
<reference evidence="15" key="1">
    <citation type="submission" date="2021-04" db="EMBL/GenBank/DDBJ databases">
        <authorList>
            <consortium name="Wellcome Sanger Institute Data Sharing"/>
        </authorList>
    </citation>
    <scope>NUCLEOTIDE SEQUENCE [LARGE SCALE GENOMIC DNA]</scope>
</reference>
<comment type="catalytic activity">
    <reaction evidence="10">
        <text>L-seryl-[protein] + ATP = O-phospho-L-seryl-[protein] + ADP + H(+)</text>
        <dbReference type="Rhea" id="RHEA:17989"/>
        <dbReference type="Rhea" id="RHEA-COMP:9863"/>
        <dbReference type="Rhea" id="RHEA-COMP:11604"/>
        <dbReference type="ChEBI" id="CHEBI:15378"/>
        <dbReference type="ChEBI" id="CHEBI:29999"/>
        <dbReference type="ChEBI" id="CHEBI:30616"/>
        <dbReference type="ChEBI" id="CHEBI:83421"/>
        <dbReference type="ChEBI" id="CHEBI:456216"/>
        <dbReference type="EC" id="2.7.11.1"/>
    </reaction>
</comment>
<organism evidence="15 16">
    <name type="scientific">Anabas testudineus</name>
    <name type="common">Climbing perch</name>
    <name type="synonym">Anthias testudineus</name>
    <dbReference type="NCBI Taxonomy" id="64144"/>
    <lineage>
        <taxon>Eukaryota</taxon>
        <taxon>Metazoa</taxon>
        <taxon>Chordata</taxon>
        <taxon>Craniata</taxon>
        <taxon>Vertebrata</taxon>
        <taxon>Euteleostomi</taxon>
        <taxon>Actinopterygii</taxon>
        <taxon>Neopterygii</taxon>
        <taxon>Teleostei</taxon>
        <taxon>Neoteleostei</taxon>
        <taxon>Acanthomorphata</taxon>
        <taxon>Anabantaria</taxon>
        <taxon>Anabantiformes</taxon>
        <taxon>Anabantoidei</taxon>
        <taxon>Anabantidae</taxon>
        <taxon>Anabas</taxon>
    </lineage>
</organism>
<keyword evidence="5" id="KW-0808">Transferase</keyword>
<keyword evidence="8 11" id="KW-0067">ATP-binding</keyword>
<protein>
    <recommendedName>
        <fullName evidence="2">non-specific serine/threonine protein kinase</fullName>
        <ecNumber evidence="2">2.7.11.1</ecNumber>
    </recommendedName>
</protein>
<gene>
    <name evidence="15" type="primary">MAPKAPK3</name>
</gene>
<evidence type="ECO:0000256" key="1">
    <source>
        <dbReference type="ARBA" id="ARBA00006692"/>
    </source>
</evidence>
<evidence type="ECO:0000256" key="13">
    <source>
        <dbReference type="SAM" id="MobiDB-lite"/>
    </source>
</evidence>
<dbReference type="Ensembl" id="ENSATET00000055680.2">
    <property type="protein sequence ID" value="ENSATEP00000060948.1"/>
    <property type="gene ID" value="ENSATEG00000003016.3"/>
</dbReference>
<dbReference type="AlphaFoldDB" id="A0A7N6BFF5"/>
<dbReference type="GeneTree" id="ENSGT00940000154089"/>